<dbReference type="GO" id="GO:0015833">
    <property type="term" value="P:peptide transport"/>
    <property type="evidence" value="ECO:0007669"/>
    <property type="project" value="UniProtKB-KW"/>
</dbReference>
<dbReference type="InterPro" id="IPR039424">
    <property type="entry name" value="SBP_5"/>
</dbReference>
<dbReference type="EMBL" id="AEBR01000030">
    <property type="protein sequence ID" value="EFM83199.1"/>
    <property type="molecule type" value="Genomic_DNA"/>
</dbReference>
<dbReference type="PIRSF" id="PIRSF002741">
    <property type="entry name" value="MppA"/>
    <property type="match status" value="1"/>
</dbReference>
<dbReference type="PROSITE" id="PS51257">
    <property type="entry name" value="PROKAR_LIPOPROTEIN"/>
    <property type="match status" value="1"/>
</dbReference>
<dbReference type="InterPro" id="IPR000914">
    <property type="entry name" value="SBP_5_dom"/>
</dbReference>
<keyword evidence="4 6" id="KW-0732">Signal</keyword>
<dbReference type="GO" id="GO:0043190">
    <property type="term" value="C:ATP-binding cassette (ABC) transporter complex"/>
    <property type="evidence" value="ECO:0007669"/>
    <property type="project" value="InterPro"/>
</dbReference>
<keyword evidence="5" id="KW-0571">Peptide transport</keyword>
<comment type="similarity">
    <text evidence="2">Belongs to the bacterial solute-binding protein 5 family.</text>
</comment>
<dbReference type="GO" id="GO:1904680">
    <property type="term" value="F:peptide transmembrane transporter activity"/>
    <property type="evidence" value="ECO:0007669"/>
    <property type="project" value="TreeGrafter"/>
</dbReference>
<gene>
    <name evidence="8" type="ORF">HMPREF9498_01107</name>
</gene>
<evidence type="ECO:0000256" key="2">
    <source>
        <dbReference type="ARBA" id="ARBA00005695"/>
    </source>
</evidence>
<dbReference type="HOGENOM" id="CLU_017028_0_4_9"/>
<dbReference type="FunFam" id="3.10.105.10:FF:000001">
    <property type="entry name" value="Oligopeptide ABC transporter, oligopeptide-binding protein"/>
    <property type="match status" value="1"/>
</dbReference>
<dbReference type="Proteomes" id="UP000004846">
    <property type="component" value="Unassembled WGS sequence"/>
</dbReference>
<evidence type="ECO:0000256" key="3">
    <source>
        <dbReference type="ARBA" id="ARBA00022448"/>
    </source>
</evidence>
<comment type="subcellular location">
    <subcellularLocation>
        <location evidence="1">Cell envelope</location>
    </subcellularLocation>
</comment>
<feature type="chain" id="PRO_5039031685" evidence="6">
    <location>
        <begin position="22"/>
        <end position="559"/>
    </location>
</feature>
<evidence type="ECO:0000256" key="4">
    <source>
        <dbReference type="ARBA" id="ARBA00022729"/>
    </source>
</evidence>
<dbReference type="AlphaFoldDB" id="A0A125W761"/>
<accession>A0A125W761</accession>
<reference evidence="9" key="1">
    <citation type="submission" date="2010-07" db="EMBL/GenBank/DDBJ databases">
        <authorList>
            <person name="Weinstock G."/>
            <person name="Sodergren E."/>
            <person name="Clifton S."/>
            <person name="Fulton L."/>
            <person name="Fulton B."/>
            <person name="Courtney L."/>
            <person name="Fronick C."/>
            <person name="Harrison M."/>
            <person name="Strong C."/>
            <person name="Farmer C."/>
            <person name="Delahaunty K."/>
            <person name="Markovic C."/>
            <person name="Hall O."/>
            <person name="Minx P."/>
            <person name="Tomlinson C."/>
            <person name="Mitreva M."/>
            <person name="Hou S."/>
            <person name="Chen J."/>
            <person name="Wollam A."/>
            <person name="Pepin K.H."/>
            <person name="Johnson M."/>
            <person name="Bhonagiri V."/>
            <person name="Zhang X."/>
            <person name="Suruliraj S."/>
            <person name="Warren W."/>
            <person name="Chinwalla A."/>
            <person name="Mardis E.R."/>
            <person name="Wilson R.K."/>
        </authorList>
    </citation>
    <scope>NUCLEOTIDE SEQUENCE [LARGE SCALE GENOMIC DNA]</scope>
    <source>
        <strain evidence="9">TX4248</strain>
    </source>
</reference>
<dbReference type="Gene3D" id="3.90.76.10">
    <property type="entry name" value="Dipeptide-binding Protein, Domain 1"/>
    <property type="match status" value="1"/>
</dbReference>
<evidence type="ECO:0000256" key="5">
    <source>
        <dbReference type="ARBA" id="ARBA00022856"/>
    </source>
</evidence>
<evidence type="ECO:0000313" key="9">
    <source>
        <dbReference type="Proteomes" id="UP000004846"/>
    </source>
</evidence>
<dbReference type="InterPro" id="IPR030678">
    <property type="entry name" value="Peptide/Ni-bd"/>
</dbReference>
<keyword evidence="3" id="KW-0813">Transport</keyword>
<comment type="caution">
    <text evidence="8">The sequence shown here is derived from an EMBL/GenBank/DDBJ whole genome shotgun (WGS) entry which is preliminary data.</text>
</comment>
<dbReference type="SUPFAM" id="SSF53850">
    <property type="entry name" value="Periplasmic binding protein-like II"/>
    <property type="match status" value="1"/>
</dbReference>
<proteinExistence type="inferred from homology"/>
<feature type="domain" description="Solute-binding protein family 5" evidence="7">
    <location>
        <begin position="87"/>
        <end position="476"/>
    </location>
</feature>
<dbReference type="Gene3D" id="3.40.190.10">
    <property type="entry name" value="Periplasmic binding protein-like II"/>
    <property type="match status" value="1"/>
</dbReference>
<organism evidence="8 9">
    <name type="scientific">Enterococcus faecalis TX4248</name>
    <dbReference type="NCBI Taxonomy" id="749495"/>
    <lineage>
        <taxon>Bacteria</taxon>
        <taxon>Bacillati</taxon>
        <taxon>Bacillota</taxon>
        <taxon>Bacilli</taxon>
        <taxon>Lactobacillales</taxon>
        <taxon>Enterococcaceae</taxon>
        <taxon>Enterococcus</taxon>
    </lineage>
</organism>
<dbReference type="Gene3D" id="3.10.105.10">
    <property type="entry name" value="Dipeptide-binding Protein, Domain 3"/>
    <property type="match status" value="1"/>
</dbReference>
<evidence type="ECO:0000256" key="1">
    <source>
        <dbReference type="ARBA" id="ARBA00004196"/>
    </source>
</evidence>
<sequence>MKSKRIKGLIGLSLTTLLVLAACGGDGGAGAEKAKGGSEKTAAKQEFKVVVQQEMPSADLSLGTDTISFTALNNAYEGIYRLDDKSKPQPAGAKEKVQVSDDGLTYTVKLREEAKWSNGDPVTAADYVFSWQRTADPQTGAEYAYFLEMIENGADIVAGKKPVSELGIKANGDYELEIKLAKPTPYFDYLLAFPLFFPQHQATVEKYGKDYAASSEKAVYNGPFVLANFEGAGSDTNWTLEKNENYWDKDNVKLDKINFDVVKEAPTALNLFQDGQADDVILSGELAQQMAKDPELVIEKEARTSYLEFNQRDKNSPYNNVNLRKAISAAIDRNALVDKILGDGSVVATGLIPEGMSYSPTDDKDFADENKKIVEYSPEKAKEYWAKAKKELGITTLKMDIVADDVDSTKKLAEYIQGTLKDTLEGIDVTVSPVPFSVRIDRGSRGDFETILGGWAADYADPSSFLDLFVTGNNYNRGRFSSKAYDELIEASATRDASDPEKRWEDMVKAEKLLIGEETALAPLYQKATAHLRSKEVKGVVAHGAGAQYDYKWTYVTEE</sequence>
<evidence type="ECO:0000313" key="8">
    <source>
        <dbReference type="EMBL" id="EFM83199.1"/>
    </source>
</evidence>
<dbReference type="FunFam" id="3.90.76.10:FF:000001">
    <property type="entry name" value="Oligopeptide ABC transporter substrate-binding protein"/>
    <property type="match status" value="1"/>
</dbReference>
<dbReference type="PANTHER" id="PTHR30290:SF10">
    <property type="entry name" value="PERIPLASMIC OLIGOPEPTIDE-BINDING PROTEIN-RELATED"/>
    <property type="match status" value="1"/>
</dbReference>
<dbReference type="GO" id="GO:0030288">
    <property type="term" value="C:outer membrane-bounded periplasmic space"/>
    <property type="evidence" value="ECO:0007669"/>
    <property type="project" value="UniProtKB-ARBA"/>
</dbReference>
<dbReference type="Pfam" id="PF00496">
    <property type="entry name" value="SBP_bac_5"/>
    <property type="match status" value="1"/>
</dbReference>
<evidence type="ECO:0000259" key="7">
    <source>
        <dbReference type="Pfam" id="PF00496"/>
    </source>
</evidence>
<dbReference type="RefSeq" id="WP_002361487.1">
    <property type="nucleotide sequence ID" value="NZ_GL454434.1"/>
</dbReference>
<keyword evidence="5" id="KW-0653">Protein transport</keyword>
<dbReference type="CDD" id="cd08504">
    <property type="entry name" value="PBP2_OppA"/>
    <property type="match status" value="1"/>
</dbReference>
<name>A0A125W761_ENTFL</name>
<protein>
    <submittedName>
        <fullName evidence="8">ABC transporter, substrate-binding protein, family 5</fullName>
    </submittedName>
</protein>
<feature type="signal peptide" evidence="6">
    <location>
        <begin position="1"/>
        <end position="21"/>
    </location>
</feature>
<dbReference type="PANTHER" id="PTHR30290">
    <property type="entry name" value="PERIPLASMIC BINDING COMPONENT OF ABC TRANSPORTER"/>
    <property type="match status" value="1"/>
</dbReference>
<evidence type="ECO:0000256" key="6">
    <source>
        <dbReference type="SAM" id="SignalP"/>
    </source>
</evidence>